<keyword evidence="4" id="KW-1185">Reference proteome</keyword>
<evidence type="ECO:0000313" key="4">
    <source>
        <dbReference type="Proteomes" id="UP000000759"/>
    </source>
</evidence>
<dbReference type="InterPro" id="IPR000504">
    <property type="entry name" value="RRM_dom"/>
</dbReference>
<dbReference type="EMBL" id="CM000605">
    <property type="protein sequence ID" value="EEC51165.1"/>
    <property type="molecule type" value="Genomic_DNA"/>
</dbReference>
<dbReference type="InterPro" id="IPR035979">
    <property type="entry name" value="RBD_domain_sf"/>
</dbReference>
<dbReference type="Proteomes" id="UP000000759">
    <property type="component" value="Chromosome 1"/>
</dbReference>
<evidence type="ECO:0000256" key="1">
    <source>
        <dbReference type="SAM" id="MobiDB-lite"/>
    </source>
</evidence>
<dbReference type="HOGENOM" id="CLU_305784_0_0_1"/>
<dbReference type="OrthoDB" id="45661at2759"/>
<name>B7FPE9_PHATC</name>
<accession>B7FPE9</accession>
<dbReference type="GeneID" id="7196382"/>
<evidence type="ECO:0000313" key="3">
    <source>
        <dbReference type="EMBL" id="EEC51165.1"/>
    </source>
</evidence>
<protein>
    <recommendedName>
        <fullName evidence="2">RRM domain-containing protein</fullName>
    </recommendedName>
</protein>
<reference evidence="3 4" key="1">
    <citation type="journal article" date="2008" name="Nature">
        <title>The Phaeodactylum genome reveals the evolutionary history of diatom genomes.</title>
        <authorList>
            <person name="Bowler C."/>
            <person name="Allen A.E."/>
            <person name="Badger J.H."/>
            <person name="Grimwood J."/>
            <person name="Jabbari K."/>
            <person name="Kuo A."/>
            <person name="Maheswari U."/>
            <person name="Martens C."/>
            <person name="Maumus F."/>
            <person name="Otillar R.P."/>
            <person name="Rayko E."/>
            <person name="Salamov A."/>
            <person name="Vandepoele K."/>
            <person name="Beszteri B."/>
            <person name="Gruber A."/>
            <person name="Heijde M."/>
            <person name="Katinka M."/>
            <person name="Mock T."/>
            <person name="Valentin K."/>
            <person name="Verret F."/>
            <person name="Berges J.A."/>
            <person name="Brownlee C."/>
            <person name="Cadoret J.P."/>
            <person name="Chiovitti A."/>
            <person name="Choi C.J."/>
            <person name="Coesel S."/>
            <person name="De Martino A."/>
            <person name="Detter J.C."/>
            <person name="Durkin C."/>
            <person name="Falciatore A."/>
            <person name="Fournet J."/>
            <person name="Haruta M."/>
            <person name="Huysman M.J."/>
            <person name="Jenkins B.D."/>
            <person name="Jiroutova K."/>
            <person name="Jorgensen R.E."/>
            <person name="Joubert Y."/>
            <person name="Kaplan A."/>
            <person name="Kroger N."/>
            <person name="Kroth P.G."/>
            <person name="La Roche J."/>
            <person name="Lindquist E."/>
            <person name="Lommer M."/>
            <person name="Martin-Jezequel V."/>
            <person name="Lopez P.J."/>
            <person name="Lucas S."/>
            <person name="Mangogna M."/>
            <person name="McGinnis K."/>
            <person name="Medlin L.K."/>
            <person name="Montsant A."/>
            <person name="Oudot-Le Secq M.P."/>
            <person name="Napoli C."/>
            <person name="Obornik M."/>
            <person name="Parker M.S."/>
            <person name="Petit J.L."/>
            <person name="Porcel B.M."/>
            <person name="Poulsen N."/>
            <person name="Robison M."/>
            <person name="Rychlewski L."/>
            <person name="Rynearson T.A."/>
            <person name="Schmutz J."/>
            <person name="Shapiro H."/>
            <person name="Siaut M."/>
            <person name="Stanley M."/>
            <person name="Sussman M.R."/>
            <person name="Taylor A.R."/>
            <person name="Vardi A."/>
            <person name="von Dassow P."/>
            <person name="Vyverman W."/>
            <person name="Willis A."/>
            <person name="Wyrwicz L.S."/>
            <person name="Rokhsar D.S."/>
            <person name="Weissenbach J."/>
            <person name="Armbrust E.V."/>
            <person name="Green B.R."/>
            <person name="Van de Peer Y."/>
            <person name="Grigoriev I.V."/>
        </authorList>
    </citation>
    <scope>NUCLEOTIDE SEQUENCE [LARGE SCALE GENOMIC DNA]</scope>
    <source>
        <strain evidence="3 4">CCAP 1055/1</strain>
    </source>
</reference>
<dbReference type="GO" id="GO:0003723">
    <property type="term" value="F:RNA binding"/>
    <property type="evidence" value="ECO:0007669"/>
    <property type="project" value="InterPro"/>
</dbReference>
<dbReference type="InterPro" id="IPR012677">
    <property type="entry name" value="Nucleotide-bd_a/b_plait_sf"/>
</dbReference>
<feature type="domain" description="RRM" evidence="2">
    <location>
        <begin position="621"/>
        <end position="699"/>
    </location>
</feature>
<dbReference type="eggNOG" id="ENOG502SJJI">
    <property type="taxonomic scope" value="Eukaryota"/>
</dbReference>
<dbReference type="KEGG" id="pti:PHATRDRAFT_42754"/>
<dbReference type="OMA" id="SHANTIH"/>
<organism evidence="3 4">
    <name type="scientific">Phaeodactylum tricornutum (strain CCAP 1055/1)</name>
    <dbReference type="NCBI Taxonomy" id="556484"/>
    <lineage>
        <taxon>Eukaryota</taxon>
        <taxon>Sar</taxon>
        <taxon>Stramenopiles</taxon>
        <taxon>Ochrophyta</taxon>
        <taxon>Bacillariophyta</taxon>
        <taxon>Bacillariophyceae</taxon>
        <taxon>Bacillariophycidae</taxon>
        <taxon>Naviculales</taxon>
        <taxon>Phaeodactylaceae</taxon>
        <taxon>Phaeodactylum</taxon>
    </lineage>
</organism>
<feature type="compositionally biased region" description="Basic and acidic residues" evidence="1">
    <location>
        <begin position="97"/>
        <end position="112"/>
    </location>
</feature>
<evidence type="ECO:0000259" key="2">
    <source>
        <dbReference type="SMART" id="SM00360"/>
    </source>
</evidence>
<reference evidence="4" key="2">
    <citation type="submission" date="2008-08" db="EMBL/GenBank/DDBJ databases">
        <authorList>
            <consortium name="Diatom Consortium"/>
            <person name="Grigoriev I."/>
            <person name="Grimwood J."/>
            <person name="Kuo A."/>
            <person name="Otillar R.P."/>
            <person name="Salamov A."/>
            <person name="Detter J.C."/>
            <person name="Lindquist E."/>
            <person name="Shapiro H."/>
            <person name="Lucas S."/>
            <person name="Glavina del Rio T."/>
            <person name="Pitluck S."/>
            <person name="Rokhsar D."/>
            <person name="Bowler C."/>
        </authorList>
    </citation>
    <scope>GENOME REANNOTATION</scope>
    <source>
        <strain evidence="4">CCAP 1055/1</strain>
    </source>
</reference>
<feature type="region of interest" description="Disordered" evidence="1">
    <location>
        <begin position="274"/>
        <end position="297"/>
    </location>
</feature>
<dbReference type="PaxDb" id="2850-Phatr42754"/>
<sequence>MWLYVVAARKACFHSSRRFGRSDALLGAAYNGADRFAGGNLVITEKDRSSLSRHRSASFSSQSSGGGRGNNRNGGRGYGGRGTGRGNSNNRNQPYQKPRDPSNRSQNFDERVLQPAARGELFNKHDSGIPRLAARKNKARLDPVRHRDKNQVYQDTEDEWLSELGLNSGDGGRRQQVEAMQAGMLEEDDDDDDNIFGPTSDDDYFDYSLIDENKYFWSEEEVEQVVEPLDDDDLDENGEFEMEYLEKDSKFPGLPFEDDSDIGLDPDADRMERKEIEDETRGRGNFRTGGARDEPMSGDPESNFFSNQFDAVTAAAMPDSNFQDKLPDKSEELKILPLRNTGPGFDDFLEAMTNHPAEYAKTEYLNEHADSRREPKPYFGKDRLNPPLTFVERYSRFLYVSGLPPLFVHEELGNLENTVHSKMMQKTIGELAGVDSSQVFPASITSGFVGFHSPKELAFVLEKGPSEKVRMGEPRLSKYQPSEHEPEFTKLKPECIVQLSQFCPGHSSASLLQELFPEGTEVKTIYGDVKPEDIYFLSPSTALIRFSSEEEANSAVESMMIQDRLQELGKFPVRFFRARRELVHIGFGGSANLNERRRQGPRLILDTEMPPKNFYISHANTIHVKNLDVSTTKEEISKAFQPFCEMRRDIKNSVELLLCEGGLPTGEAYVGFDLPGEAEACIKAGSGRIDIGNRLAVMRLVKDRKVPNRPELAPQKRLARSEEELLEDLHGWERYVDPADIKLLEEGGVPRSFLNEALRGIRYTNPTFGSLDLAIRSEAIQPDLAAGELYKNLVQEYVATLIECLSTRDDVGEPYKSLHFPDEPIDLSIFDAEEKRQKELEERRANPI</sequence>
<dbReference type="CDD" id="cd00590">
    <property type="entry name" value="RRM_SF"/>
    <property type="match status" value="1"/>
</dbReference>
<dbReference type="SUPFAM" id="SSF54928">
    <property type="entry name" value="RNA-binding domain, RBD"/>
    <property type="match status" value="1"/>
</dbReference>
<feature type="compositionally biased region" description="Gly residues" evidence="1">
    <location>
        <begin position="64"/>
        <end position="85"/>
    </location>
</feature>
<dbReference type="AlphaFoldDB" id="B7FPE9"/>
<gene>
    <name evidence="3" type="ORF">PHATRDRAFT_42754</name>
</gene>
<dbReference type="InParanoid" id="B7FPE9"/>
<dbReference type="Gene3D" id="3.30.70.330">
    <property type="match status" value="1"/>
</dbReference>
<dbReference type="SMART" id="SM00360">
    <property type="entry name" value="RRM"/>
    <property type="match status" value="1"/>
</dbReference>
<feature type="region of interest" description="Disordered" evidence="1">
    <location>
        <begin position="47"/>
        <end position="141"/>
    </location>
</feature>
<proteinExistence type="predicted"/>
<dbReference type="RefSeq" id="XP_002176702.1">
    <property type="nucleotide sequence ID" value="XM_002176666.1"/>
</dbReference>